<comment type="caution">
    <text evidence="3">The sequence shown here is derived from an EMBL/GenBank/DDBJ whole genome shotgun (WGS) entry which is preliminary data.</text>
</comment>
<dbReference type="InterPro" id="IPR005181">
    <property type="entry name" value="SASA"/>
</dbReference>
<proteinExistence type="predicted"/>
<evidence type="ECO:0000256" key="1">
    <source>
        <dbReference type="ARBA" id="ARBA00022801"/>
    </source>
</evidence>
<dbReference type="Pfam" id="PF03629">
    <property type="entry name" value="SASA"/>
    <property type="match status" value="1"/>
</dbReference>
<dbReference type="SUPFAM" id="SSF52266">
    <property type="entry name" value="SGNH hydrolase"/>
    <property type="match status" value="1"/>
</dbReference>
<dbReference type="PANTHER" id="PTHR22901">
    <property type="entry name" value="SIALATE O-ACETYLESTERASE"/>
    <property type="match status" value="1"/>
</dbReference>
<name>A0ABW5K7G3_9FLAO</name>
<gene>
    <name evidence="3" type="ORF">ACFSO8_04910</name>
</gene>
<keyword evidence="1" id="KW-0378">Hydrolase</keyword>
<protein>
    <submittedName>
        <fullName evidence="3">Sialate O-acetylesterase</fullName>
    </submittedName>
</protein>
<keyword evidence="4" id="KW-1185">Reference proteome</keyword>
<feature type="domain" description="Sialate O-acetylesterase" evidence="2">
    <location>
        <begin position="103"/>
        <end position="349"/>
    </location>
</feature>
<dbReference type="RefSeq" id="WP_255928181.1">
    <property type="nucleotide sequence ID" value="NZ_JANFQP010000001.1"/>
</dbReference>
<dbReference type="PANTHER" id="PTHR22901:SF0">
    <property type="entry name" value="SIALATE O-ACETYLESTERASE"/>
    <property type="match status" value="1"/>
</dbReference>
<accession>A0ABW5K7G3</accession>
<evidence type="ECO:0000259" key="2">
    <source>
        <dbReference type="Pfam" id="PF03629"/>
    </source>
</evidence>
<dbReference type="InterPro" id="IPR036514">
    <property type="entry name" value="SGNH_hydro_sf"/>
</dbReference>
<dbReference type="Gene3D" id="3.40.50.1110">
    <property type="entry name" value="SGNH hydrolase"/>
    <property type="match status" value="1"/>
</dbReference>
<evidence type="ECO:0000313" key="3">
    <source>
        <dbReference type="EMBL" id="MFD2544799.1"/>
    </source>
</evidence>
<evidence type="ECO:0000313" key="4">
    <source>
        <dbReference type="Proteomes" id="UP001597394"/>
    </source>
</evidence>
<dbReference type="EMBL" id="JBHULG010000001">
    <property type="protein sequence ID" value="MFD2544799.1"/>
    <property type="molecule type" value="Genomic_DNA"/>
</dbReference>
<reference evidence="4" key="1">
    <citation type="journal article" date="2019" name="Int. J. Syst. Evol. Microbiol.">
        <title>The Global Catalogue of Microorganisms (GCM) 10K type strain sequencing project: providing services to taxonomists for standard genome sequencing and annotation.</title>
        <authorList>
            <consortium name="The Broad Institute Genomics Platform"/>
            <consortium name="The Broad Institute Genome Sequencing Center for Infectious Disease"/>
            <person name="Wu L."/>
            <person name="Ma J."/>
        </authorList>
    </citation>
    <scope>NUCLEOTIDE SEQUENCE [LARGE SCALE GENOMIC DNA]</scope>
    <source>
        <strain evidence="4">KCTC 52204</strain>
    </source>
</reference>
<sequence>MKNYLILFSLFVSVFMMANINLPAIFTDNMVLQRNAEVVIWGSASPKEEITLKADFLDKEYKTVAGNDATFKFIIPTGKEGGPYKISLKGYNEVVLNNVMLGEVWLLSGQSNMEMSASWGIKDGDMEVSKANHPNIRFFSVPKLSSEFPQNNLYGNWQICTPETMKNFSAIGYFFAQKLQENLKNVPIGLIASAWGGSAAELWTPKEVFEANPLILDNYKKIKPSEYYPSQIAGAYNAMIYPLNDFKMKGILWYQGETNTGNPDGYKDLLASMIASWRKAKADNLPFYIIQIAGYTGWSDTTVRIKNAQRIVAQSTENSGLVVTSDLDKTDDIHPKNKKPVGIRMANLVLKNNYGFVNGLVESPAHKNVDFKENKTILQFDFAEGLHFKNKSSELFEVAGNDGIFHKAKAVLKGNQIILHTDAVAKPVEVRYAWSNVAIPDVYNKAELPLSSFTTENLK</sequence>
<organism evidence="3 4">
    <name type="scientific">Kaistella montana</name>
    <dbReference type="NCBI Taxonomy" id="1849733"/>
    <lineage>
        <taxon>Bacteria</taxon>
        <taxon>Pseudomonadati</taxon>
        <taxon>Bacteroidota</taxon>
        <taxon>Flavobacteriia</taxon>
        <taxon>Flavobacteriales</taxon>
        <taxon>Weeksellaceae</taxon>
        <taxon>Chryseobacterium group</taxon>
        <taxon>Kaistella</taxon>
    </lineage>
</organism>
<dbReference type="InterPro" id="IPR039329">
    <property type="entry name" value="SIAE"/>
</dbReference>
<dbReference type="Proteomes" id="UP001597394">
    <property type="component" value="Unassembled WGS sequence"/>
</dbReference>